<feature type="binding site" evidence="3">
    <location>
        <position position="279"/>
    </location>
    <ligand>
        <name>CTP</name>
        <dbReference type="ChEBI" id="CHEBI:37563"/>
    </ligand>
</feature>
<dbReference type="GO" id="GO:0071513">
    <property type="term" value="C:phosphopantothenoylcysteine decarboxylase complex"/>
    <property type="evidence" value="ECO:0007669"/>
    <property type="project" value="TreeGrafter"/>
</dbReference>
<keyword evidence="3" id="KW-0511">Multifunctional enzyme</keyword>
<dbReference type="PANTHER" id="PTHR14359:SF6">
    <property type="entry name" value="PHOSPHOPANTOTHENOYLCYSTEINE DECARBOXYLASE"/>
    <property type="match status" value="1"/>
</dbReference>
<dbReference type="Pfam" id="PF04127">
    <property type="entry name" value="DFP"/>
    <property type="match status" value="1"/>
</dbReference>
<dbReference type="EC" id="4.1.1.36" evidence="3"/>
<comment type="function">
    <text evidence="4">Catalyzes two steps in the biosynthesis of coenzyme A. In the first step cysteine is conjugated to 4'-phosphopantothenate to form 4-phosphopantothenoylcysteine, in the latter compound is decarboxylated to form 4'-phosphopantotheine.</text>
</comment>
<gene>
    <name evidence="3" type="primary">coaBC</name>
    <name evidence="7" type="ORF">BCB69_02485</name>
</gene>
<dbReference type="InterPro" id="IPR036551">
    <property type="entry name" value="Flavin_trans-like"/>
</dbReference>
<protein>
    <recommendedName>
        <fullName evidence="3">Coenzyme A biosynthesis bifunctional protein CoaBC</fullName>
    </recommendedName>
    <alternativeName>
        <fullName evidence="3">DNA/pantothenate metabolism flavoprotein</fullName>
    </alternativeName>
    <alternativeName>
        <fullName evidence="3">Phosphopantothenoylcysteine synthetase/decarboxylase</fullName>
        <shortName evidence="3">PPCS-PPCDC</shortName>
    </alternativeName>
    <domain>
        <recommendedName>
            <fullName evidence="3">Phosphopantothenoylcysteine decarboxylase</fullName>
            <shortName evidence="3">PPC decarboxylase</shortName>
            <shortName evidence="3">PPC-DC</shortName>
            <ecNumber evidence="3">4.1.1.36</ecNumber>
        </recommendedName>
        <alternativeName>
            <fullName evidence="3">CoaC</fullName>
        </alternativeName>
    </domain>
    <domain>
        <recommendedName>
            <fullName evidence="3">Phosphopantothenate--cysteine ligase</fullName>
            <ecNumber evidence="3">6.3.2.5</ecNumber>
        </recommendedName>
        <alternativeName>
            <fullName evidence="3">CoaB</fullName>
        </alternativeName>
        <alternativeName>
            <fullName evidence="3">Phosphopantothenoylcysteine synthetase</fullName>
            <shortName evidence="3">PPC synthetase</shortName>
            <shortName evidence="3">PPC-S</shortName>
        </alternativeName>
    </domain>
</protein>
<dbReference type="GO" id="GO:0004632">
    <property type="term" value="F:phosphopantothenate--cysteine ligase activity"/>
    <property type="evidence" value="ECO:0007669"/>
    <property type="project" value="UniProtKB-UniRule"/>
</dbReference>
<name>A0A1B3WD95_9FIRM</name>
<comment type="similarity">
    <text evidence="3 4">In the N-terminal section; belongs to the HFCD (homo-oligomeric flavin containing Cys decarboxylase) superfamily.</text>
</comment>
<comment type="pathway">
    <text evidence="3 4">Cofactor biosynthesis; coenzyme A biosynthesis; CoA from (R)-pantothenate: step 2/5.</text>
</comment>
<evidence type="ECO:0000313" key="7">
    <source>
        <dbReference type="EMBL" id="AOH38937.1"/>
    </source>
</evidence>
<dbReference type="GO" id="GO:0010181">
    <property type="term" value="F:FMN binding"/>
    <property type="evidence" value="ECO:0007669"/>
    <property type="project" value="UniProtKB-UniRule"/>
</dbReference>
<dbReference type="Proteomes" id="UP000094757">
    <property type="component" value="Chromosome"/>
</dbReference>
<feature type="region of interest" description="Phosphopantothenoylcysteine decarboxylase" evidence="3">
    <location>
        <begin position="1"/>
        <end position="190"/>
    </location>
</feature>
<dbReference type="KEGG" id="dpn:BCB69_02485"/>
<evidence type="ECO:0000256" key="4">
    <source>
        <dbReference type="RuleBase" id="RU364078"/>
    </source>
</evidence>
<feature type="binding site" evidence="3">
    <location>
        <position position="289"/>
    </location>
    <ligand>
        <name>CTP</name>
        <dbReference type="ChEBI" id="CHEBI:37563"/>
    </ligand>
</feature>
<dbReference type="GO" id="GO:0015937">
    <property type="term" value="P:coenzyme A biosynthetic process"/>
    <property type="evidence" value="ECO:0007669"/>
    <property type="project" value="UniProtKB-UniRule"/>
</dbReference>
<dbReference type="UniPathway" id="UPA00241">
    <property type="reaction ID" value="UER00353"/>
</dbReference>
<dbReference type="Pfam" id="PF02441">
    <property type="entry name" value="Flavoprotein"/>
    <property type="match status" value="1"/>
</dbReference>
<organism evidence="7 8">
    <name type="scientific">Dialister pneumosintes</name>
    <dbReference type="NCBI Taxonomy" id="39950"/>
    <lineage>
        <taxon>Bacteria</taxon>
        <taxon>Bacillati</taxon>
        <taxon>Bacillota</taxon>
        <taxon>Negativicutes</taxon>
        <taxon>Veillonellales</taxon>
        <taxon>Veillonellaceae</taxon>
        <taxon>Dialister</taxon>
    </lineage>
</organism>
<feature type="binding site" evidence="3">
    <location>
        <position position="324"/>
    </location>
    <ligand>
        <name>CTP</name>
        <dbReference type="ChEBI" id="CHEBI:37563"/>
    </ligand>
</feature>
<keyword evidence="3 4" id="KW-0285">Flavoprotein</keyword>
<keyword evidence="3 4" id="KW-0436">Ligase</keyword>
<dbReference type="InterPro" id="IPR035929">
    <property type="entry name" value="CoaB-like_sf"/>
</dbReference>
<dbReference type="NCBIfam" id="TIGR00521">
    <property type="entry name" value="coaBC_dfp"/>
    <property type="match status" value="1"/>
</dbReference>
<comment type="similarity">
    <text evidence="3 4">In the C-terminal section; belongs to the PPC synthetase family.</text>
</comment>
<comment type="catalytic activity">
    <reaction evidence="3 4">
        <text>(R)-4'-phosphopantothenate + L-cysteine + CTP = N-[(R)-4-phosphopantothenoyl]-L-cysteine + CMP + diphosphate + H(+)</text>
        <dbReference type="Rhea" id="RHEA:19397"/>
        <dbReference type="ChEBI" id="CHEBI:10986"/>
        <dbReference type="ChEBI" id="CHEBI:15378"/>
        <dbReference type="ChEBI" id="CHEBI:33019"/>
        <dbReference type="ChEBI" id="CHEBI:35235"/>
        <dbReference type="ChEBI" id="CHEBI:37563"/>
        <dbReference type="ChEBI" id="CHEBI:59458"/>
        <dbReference type="ChEBI" id="CHEBI:60377"/>
        <dbReference type="EC" id="6.3.2.5"/>
    </reaction>
</comment>
<dbReference type="EC" id="6.3.2.5" evidence="3"/>
<dbReference type="HAMAP" id="MF_02225">
    <property type="entry name" value="CoaBC"/>
    <property type="match status" value="1"/>
</dbReference>
<evidence type="ECO:0000313" key="8">
    <source>
        <dbReference type="Proteomes" id="UP000094757"/>
    </source>
</evidence>
<evidence type="ECO:0000256" key="3">
    <source>
        <dbReference type="HAMAP-Rule" id="MF_02225"/>
    </source>
</evidence>
<evidence type="ECO:0000259" key="5">
    <source>
        <dbReference type="Pfam" id="PF02441"/>
    </source>
</evidence>
<dbReference type="InterPro" id="IPR005252">
    <property type="entry name" value="CoaBC"/>
</dbReference>
<dbReference type="Gene3D" id="3.40.50.10300">
    <property type="entry name" value="CoaB-like"/>
    <property type="match status" value="1"/>
</dbReference>
<evidence type="ECO:0000256" key="1">
    <source>
        <dbReference type="ARBA" id="ARBA00022793"/>
    </source>
</evidence>
<reference evidence="8" key="1">
    <citation type="submission" date="2016-08" db="EMBL/GenBank/DDBJ databases">
        <authorList>
            <person name="Holder M.E."/>
            <person name="Ajami N.J."/>
            <person name="Petrosino J.F."/>
        </authorList>
    </citation>
    <scope>NUCLEOTIDE SEQUENCE [LARGE SCALE GENOMIC DNA]</scope>
    <source>
        <strain evidence="8">F0677</strain>
    </source>
</reference>
<comment type="function">
    <text evidence="3">Catalyzes two sequential steps in the biosynthesis of coenzyme A. In the first step cysteine is conjugated to 4'-phosphopantothenate to form 4-phosphopantothenoylcysteine. In the second step the latter compound is decarboxylated to form 4'-phosphopantotheine.</text>
</comment>
<keyword evidence="1 3" id="KW-0210">Decarboxylase</keyword>
<evidence type="ECO:0000256" key="2">
    <source>
        <dbReference type="ARBA" id="ARBA00023239"/>
    </source>
</evidence>
<dbReference type="PANTHER" id="PTHR14359">
    <property type="entry name" value="HOMO-OLIGOMERIC FLAVIN CONTAINING CYS DECARBOXYLASE FAMILY"/>
    <property type="match status" value="1"/>
</dbReference>
<dbReference type="GO" id="GO:0004633">
    <property type="term" value="F:phosphopantothenoylcysteine decarboxylase activity"/>
    <property type="evidence" value="ECO:0007669"/>
    <property type="project" value="UniProtKB-UniRule"/>
</dbReference>
<dbReference type="EMBL" id="CP017037">
    <property type="protein sequence ID" value="AOH38937.1"/>
    <property type="molecule type" value="Genomic_DNA"/>
</dbReference>
<dbReference type="Gene3D" id="3.40.50.1950">
    <property type="entry name" value="Flavin prenyltransferase-like"/>
    <property type="match status" value="1"/>
</dbReference>
<proteinExistence type="inferred from homology"/>
<feature type="domain" description="DNA/pantothenate metabolism flavoprotein C-terminal" evidence="6">
    <location>
        <begin position="186"/>
        <end position="395"/>
    </location>
</feature>
<sequence>MRFEGKHILVGISGGIAAYKTAGMVSHLRQLGAEVRCIMTAHATKLISPITFGELSGYPVATGMFDGITNFDIRHIALASWTDIFVIAPATANIIGKIASGIADDMLSTTAIATTSPILLIPAMNTHMYENVVVQENLKKLKDRGYLLVEPEIGHLACNVTGKGRFPSEDKIFTTIDQVLNGKSRLQGKRVLITAGGTKEKIDPVRYIGNRSSGKMGYAIAQAAIREKGLVHIISCNPHLKVPVGASVEYVETAEELKQAIDLQYMNYDVVIMAAAVADYKPVKSALQKIKKEELNKLSLALESTSDILLNLGQKKQHQFLVGFAAETTNVIENGKKKLIRKNLDMLIANDVSGTNSGFDVDNNKATILLQNGSMYTYPCMKKEKLGDIIIEHLIENI</sequence>
<dbReference type="AlphaFoldDB" id="A0A1B3WD95"/>
<feature type="domain" description="Flavoprotein" evidence="5">
    <location>
        <begin position="6"/>
        <end position="176"/>
    </location>
</feature>
<comment type="caution">
    <text evidence="3">Lacks conserved residue(s) required for the propagation of feature annotation.</text>
</comment>
<dbReference type="GO" id="GO:0015941">
    <property type="term" value="P:pantothenate catabolic process"/>
    <property type="evidence" value="ECO:0007669"/>
    <property type="project" value="InterPro"/>
</dbReference>
<dbReference type="STRING" id="39950.BCB69_02485"/>
<dbReference type="GO" id="GO:0046872">
    <property type="term" value="F:metal ion binding"/>
    <property type="evidence" value="ECO:0007669"/>
    <property type="project" value="UniProtKB-KW"/>
</dbReference>
<feature type="active site" description="Proton donor" evidence="3">
    <location>
        <position position="158"/>
    </location>
</feature>
<comment type="cofactor">
    <cofactor evidence="3">
        <name>Mg(2+)</name>
        <dbReference type="ChEBI" id="CHEBI:18420"/>
    </cofactor>
</comment>
<dbReference type="InterPro" id="IPR003382">
    <property type="entry name" value="Flavoprotein"/>
</dbReference>
<comment type="cofactor">
    <cofactor evidence="3">
        <name>FMN</name>
        <dbReference type="ChEBI" id="CHEBI:58210"/>
    </cofactor>
    <text evidence="3">Binds 1 FMN per subunit.</text>
</comment>
<evidence type="ECO:0000259" key="6">
    <source>
        <dbReference type="Pfam" id="PF04127"/>
    </source>
</evidence>
<keyword evidence="3" id="KW-0479">Metal-binding</keyword>
<dbReference type="SUPFAM" id="SSF102645">
    <property type="entry name" value="CoaB-like"/>
    <property type="match status" value="1"/>
</dbReference>
<keyword evidence="2 3" id="KW-0456">Lyase</keyword>
<dbReference type="RefSeq" id="WP_069176922.1">
    <property type="nucleotide sequence ID" value="NZ_CP017037.1"/>
</dbReference>
<accession>A0A1B3WD95</accession>
<dbReference type="SUPFAM" id="SSF52507">
    <property type="entry name" value="Homo-oligomeric flavin-containing Cys decarboxylases, HFCD"/>
    <property type="match status" value="1"/>
</dbReference>
<keyword evidence="3 4" id="KW-0288">FMN</keyword>
<comment type="pathway">
    <text evidence="3 4">Cofactor biosynthesis; coenzyme A biosynthesis; CoA from (R)-pantothenate: step 3/5.</text>
</comment>
<feature type="region of interest" description="Phosphopantothenate--cysteine ligase" evidence="3">
    <location>
        <begin position="191"/>
        <end position="398"/>
    </location>
</feature>
<comment type="catalytic activity">
    <reaction evidence="3 4">
        <text>N-[(R)-4-phosphopantothenoyl]-L-cysteine + H(+) = (R)-4'-phosphopantetheine + CO2</text>
        <dbReference type="Rhea" id="RHEA:16793"/>
        <dbReference type="ChEBI" id="CHEBI:15378"/>
        <dbReference type="ChEBI" id="CHEBI:16526"/>
        <dbReference type="ChEBI" id="CHEBI:59458"/>
        <dbReference type="ChEBI" id="CHEBI:61723"/>
        <dbReference type="EC" id="4.1.1.36"/>
    </reaction>
</comment>
<dbReference type="InterPro" id="IPR007085">
    <property type="entry name" value="DNA/pantothenate-metab_flavo_C"/>
</dbReference>
<feature type="binding site" evidence="3">
    <location>
        <position position="342"/>
    </location>
    <ligand>
        <name>CTP</name>
        <dbReference type="ChEBI" id="CHEBI:37563"/>
    </ligand>
</feature>
<keyword evidence="3" id="KW-0460">Magnesium</keyword>
<feature type="binding site" evidence="3">
    <location>
        <position position="338"/>
    </location>
    <ligand>
        <name>CTP</name>
        <dbReference type="ChEBI" id="CHEBI:37563"/>
    </ligand>
</feature>